<evidence type="ECO:0000313" key="3">
    <source>
        <dbReference type="Proteomes" id="UP000887566"/>
    </source>
</evidence>
<keyword evidence="2" id="KW-1133">Transmembrane helix</keyword>
<feature type="transmembrane region" description="Helical" evidence="2">
    <location>
        <begin position="6"/>
        <end position="29"/>
    </location>
</feature>
<keyword evidence="2" id="KW-0472">Membrane</keyword>
<protein>
    <submittedName>
        <fullName evidence="4">Uncharacterized protein</fullName>
    </submittedName>
</protein>
<reference evidence="4" key="1">
    <citation type="submission" date="2022-11" db="UniProtKB">
        <authorList>
            <consortium name="WormBaseParasite"/>
        </authorList>
    </citation>
    <scope>IDENTIFICATION</scope>
</reference>
<accession>A0A914XCL5</accession>
<sequence>MTVDSIGERILIIFVIFLKMLCCFCYYWPRTSSKSRTQREFVNHDRDSPSSPFGEVFVAVDENGRVIGHMLRQGDTNTLILENSMQQAQPQQQGQPPQHQLQQCSVPLLQQLQQDQTNAPAPFNHDEELPSYDESTRMKMNAMRSSTGLL</sequence>
<proteinExistence type="predicted"/>
<dbReference type="Proteomes" id="UP000887566">
    <property type="component" value="Unplaced"/>
</dbReference>
<dbReference type="AlphaFoldDB" id="A0A914XCL5"/>
<evidence type="ECO:0000256" key="1">
    <source>
        <dbReference type="SAM" id="MobiDB-lite"/>
    </source>
</evidence>
<organism evidence="3 4">
    <name type="scientific">Plectus sambesii</name>
    <dbReference type="NCBI Taxonomy" id="2011161"/>
    <lineage>
        <taxon>Eukaryota</taxon>
        <taxon>Metazoa</taxon>
        <taxon>Ecdysozoa</taxon>
        <taxon>Nematoda</taxon>
        <taxon>Chromadorea</taxon>
        <taxon>Plectida</taxon>
        <taxon>Plectina</taxon>
        <taxon>Plectoidea</taxon>
        <taxon>Plectidae</taxon>
        <taxon>Plectus</taxon>
    </lineage>
</organism>
<evidence type="ECO:0000256" key="2">
    <source>
        <dbReference type="SAM" id="Phobius"/>
    </source>
</evidence>
<dbReference type="WBParaSite" id="PSAMB.scaffold740size42305.g8372.t1">
    <property type="protein sequence ID" value="PSAMB.scaffold740size42305.g8372.t1"/>
    <property type="gene ID" value="PSAMB.scaffold740size42305.g8372"/>
</dbReference>
<keyword evidence="2" id="KW-0812">Transmembrane</keyword>
<evidence type="ECO:0000313" key="4">
    <source>
        <dbReference type="WBParaSite" id="PSAMB.scaffold740size42305.g8372.t1"/>
    </source>
</evidence>
<feature type="compositionally biased region" description="Low complexity" evidence="1">
    <location>
        <begin position="86"/>
        <end position="103"/>
    </location>
</feature>
<feature type="region of interest" description="Disordered" evidence="1">
    <location>
        <begin position="85"/>
        <end position="134"/>
    </location>
</feature>
<name>A0A914XCL5_9BILA</name>
<feature type="compositionally biased region" description="Polar residues" evidence="1">
    <location>
        <begin position="104"/>
        <end position="119"/>
    </location>
</feature>
<keyword evidence="3" id="KW-1185">Reference proteome</keyword>